<dbReference type="SUPFAM" id="SSF48264">
    <property type="entry name" value="Cytochrome P450"/>
    <property type="match status" value="1"/>
</dbReference>
<dbReference type="CDD" id="cd11035">
    <property type="entry name" value="P450cam-like"/>
    <property type="match status" value="1"/>
</dbReference>
<evidence type="ECO:0000256" key="2">
    <source>
        <dbReference type="RuleBase" id="RU000461"/>
    </source>
</evidence>
<dbReference type="RefSeq" id="WP_079650918.1">
    <property type="nucleotide sequence ID" value="NZ_FUYM01000020.1"/>
</dbReference>
<keyword evidence="4" id="KW-1185">Reference proteome</keyword>
<dbReference type="Gene3D" id="1.10.630.10">
    <property type="entry name" value="Cytochrome P450"/>
    <property type="match status" value="1"/>
</dbReference>
<dbReference type="EMBL" id="FUYM01000020">
    <property type="protein sequence ID" value="SKC12000.1"/>
    <property type="molecule type" value="Genomic_DNA"/>
</dbReference>
<dbReference type="PANTHER" id="PTHR46696:SF6">
    <property type="entry name" value="P450, PUTATIVE (EUROFUNG)-RELATED"/>
    <property type="match status" value="1"/>
</dbReference>
<keyword evidence="2" id="KW-0560">Oxidoreductase</keyword>
<dbReference type="GO" id="GO:0020037">
    <property type="term" value="F:heme binding"/>
    <property type="evidence" value="ECO:0007669"/>
    <property type="project" value="InterPro"/>
</dbReference>
<dbReference type="AlphaFoldDB" id="A0A1T5GUK2"/>
<dbReference type="InterPro" id="IPR036396">
    <property type="entry name" value="Cyt_P450_sf"/>
</dbReference>
<accession>A0A1T5GUK2</accession>
<dbReference type="GO" id="GO:0004497">
    <property type="term" value="F:monooxygenase activity"/>
    <property type="evidence" value="ECO:0007669"/>
    <property type="project" value="UniProtKB-KW"/>
</dbReference>
<dbReference type="PRINTS" id="PR00359">
    <property type="entry name" value="BP450"/>
</dbReference>
<keyword evidence="2" id="KW-0503">Monooxygenase</keyword>
<dbReference type="STRING" id="439228.SAMN06295920_1208"/>
<proteinExistence type="inferred from homology"/>
<dbReference type="Pfam" id="PF00067">
    <property type="entry name" value="p450"/>
    <property type="match status" value="1"/>
</dbReference>
<dbReference type="PANTHER" id="PTHR46696">
    <property type="entry name" value="P450, PUTATIVE (EUROFUNG)-RELATED"/>
    <property type="match status" value="1"/>
</dbReference>
<gene>
    <name evidence="3" type="ORF">SAMN06295920_1208</name>
</gene>
<evidence type="ECO:0000313" key="3">
    <source>
        <dbReference type="EMBL" id="SKC12000.1"/>
    </source>
</evidence>
<dbReference type="Proteomes" id="UP000189818">
    <property type="component" value="Unassembled WGS sequence"/>
</dbReference>
<dbReference type="OrthoDB" id="5522954at2"/>
<evidence type="ECO:0000313" key="4">
    <source>
        <dbReference type="Proteomes" id="UP000189818"/>
    </source>
</evidence>
<dbReference type="GO" id="GO:0005506">
    <property type="term" value="F:iron ion binding"/>
    <property type="evidence" value="ECO:0007669"/>
    <property type="project" value="InterPro"/>
</dbReference>
<protein>
    <submittedName>
        <fullName evidence="3">Cytochrome P450</fullName>
    </submittedName>
</protein>
<dbReference type="PROSITE" id="PS00086">
    <property type="entry name" value="CYTOCHROME_P450"/>
    <property type="match status" value="1"/>
</dbReference>
<sequence>MNSYTAGAVPAGDIPDNVPIDRVFDVDCFNLAGIEEGYQEACKRLQAPGMPNMIWTPRNGGHWIVTRGKLVRDVLNSPDRFSSQVIVLPKEAGEKYDLLPTRLDPPQHGGHRAVINKTLNPREMRRIESSVRQIAIDLIEPLVAKGRCDFSLDFAQQFPIRVFMKMVDLPMTDAPLLKHYATQILRPDGANSAEMAISVENAVQGFYAYLEPVINERRGNDGTDMVSIVINSEIDGAPISQADALSLIANLLLAGLDTVVSFLSFMMLFLGRNPEHLKQLADNPASIPQSVEELLRRFPIVSDARMVTDDFEYDGVMLKRGDMVQVPTALAGLDEEMNEDPWKVIFNRKKLEHSTFGGGPHRCAGLHLARMEITITLQEWLARIPSFRVTKDANPIFSSGMVAMVENVPLEWDVA</sequence>
<reference evidence="4" key="1">
    <citation type="submission" date="2017-02" db="EMBL/GenBank/DDBJ databases">
        <authorList>
            <person name="Varghese N."/>
            <person name="Submissions S."/>
        </authorList>
    </citation>
    <scope>NUCLEOTIDE SEQUENCE [LARGE SCALE GENOMIC DNA]</scope>
    <source>
        <strain evidence="4">UM2</strain>
    </source>
</reference>
<dbReference type="GO" id="GO:0016705">
    <property type="term" value="F:oxidoreductase activity, acting on paired donors, with incorporation or reduction of molecular oxygen"/>
    <property type="evidence" value="ECO:0007669"/>
    <property type="project" value="InterPro"/>
</dbReference>
<organism evidence="3 4">
    <name type="scientific">Rhizorhabdus histidinilytica</name>
    <dbReference type="NCBI Taxonomy" id="439228"/>
    <lineage>
        <taxon>Bacteria</taxon>
        <taxon>Pseudomonadati</taxon>
        <taxon>Pseudomonadota</taxon>
        <taxon>Alphaproteobacteria</taxon>
        <taxon>Sphingomonadales</taxon>
        <taxon>Sphingomonadaceae</taxon>
        <taxon>Rhizorhabdus</taxon>
    </lineage>
</organism>
<evidence type="ECO:0000256" key="1">
    <source>
        <dbReference type="ARBA" id="ARBA00010617"/>
    </source>
</evidence>
<comment type="similarity">
    <text evidence="1 2">Belongs to the cytochrome P450 family.</text>
</comment>
<dbReference type="InterPro" id="IPR001128">
    <property type="entry name" value="Cyt_P450"/>
</dbReference>
<dbReference type="PRINTS" id="PR00385">
    <property type="entry name" value="P450"/>
</dbReference>
<name>A0A1T5GUK2_9SPHN</name>
<keyword evidence="2" id="KW-0479">Metal-binding</keyword>
<dbReference type="InterPro" id="IPR002397">
    <property type="entry name" value="Cyt_P450_B"/>
</dbReference>
<keyword evidence="2" id="KW-0349">Heme</keyword>
<dbReference type="InterPro" id="IPR017972">
    <property type="entry name" value="Cyt_P450_CS"/>
</dbReference>
<keyword evidence="2" id="KW-0408">Iron</keyword>